<organism evidence="1 2">
    <name type="scientific">Racocetra persica</name>
    <dbReference type="NCBI Taxonomy" id="160502"/>
    <lineage>
        <taxon>Eukaryota</taxon>
        <taxon>Fungi</taxon>
        <taxon>Fungi incertae sedis</taxon>
        <taxon>Mucoromycota</taxon>
        <taxon>Glomeromycotina</taxon>
        <taxon>Glomeromycetes</taxon>
        <taxon>Diversisporales</taxon>
        <taxon>Gigasporaceae</taxon>
        <taxon>Racocetra</taxon>
    </lineage>
</organism>
<dbReference type="Proteomes" id="UP000789920">
    <property type="component" value="Unassembled WGS sequence"/>
</dbReference>
<protein>
    <submittedName>
        <fullName evidence="1">15746_t:CDS:1</fullName>
    </submittedName>
</protein>
<proteinExistence type="predicted"/>
<keyword evidence="2" id="KW-1185">Reference proteome</keyword>
<comment type="caution">
    <text evidence="1">The sequence shown here is derived from an EMBL/GenBank/DDBJ whole genome shotgun (WGS) entry which is preliminary data.</text>
</comment>
<reference evidence="1" key="1">
    <citation type="submission" date="2021-06" db="EMBL/GenBank/DDBJ databases">
        <authorList>
            <person name="Kallberg Y."/>
            <person name="Tangrot J."/>
            <person name="Rosling A."/>
        </authorList>
    </citation>
    <scope>NUCLEOTIDE SEQUENCE</scope>
    <source>
        <strain evidence="1">MA461A</strain>
    </source>
</reference>
<sequence length="106" mass="11756">TDIMIEKHACKWGNCSEKFNSVSSLWEHVERHVDNAEPTVIHLVNDDDTPQAKNPASSTPSTLVEKTRGSFQTSLQNASFQNASFQNSSVPTNIDNHSTQITSIQQ</sequence>
<feature type="non-terminal residue" evidence="1">
    <location>
        <position position="106"/>
    </location>
</feature>
<evidence type="ECO:0000313" key="1">
    <source>
        <dbReference type="EMBL" id="CAG8821871.1"/>
    </source>
</evidence>
<name>A0ACA9S1W0_9GLOM</name>
<gene>
    <name evidence="1" type="ORF">RPERSI_LOCUS25682</name>
</gene>
<evidence type="ECO:0000313" key="2">
    <source>
        <dbReference type="Proteomes" id="UP000789920"/>
    </source>
</evidence>
<dbReference type="EMBL" id="CAJVQC010085457">
    <property type="protein sequence ID" value="CAG8821871.1"/>
    <property type="molecule type" value="Genomic_DNA"/>
</dbReference>
<feature type="non-terminal residue" evidence="1">
    <location>
        <position position="1"/>
    </location>
</feature>
<accession>A0ACA9S1W0</accession>